<dbReference type="InterPro" id="IPR057342">
    <property type="entry name" value="DEXDc_RapA"/>
</dbReference>
<dbReference type="eggNOG" id="COG0553">
    <property type="taxonomic scope" value="Bacteria"/>
</dbReference>
<dbReference type="KEGG" id="kra:Krad_4392"/>
<sequence>MSGRPSYVGQLVWCGQPYGWGRVRALTDSSVEVTFFESPAQPHVHTVDMALSDAVAAALPKQIRVYWEDGERWRVGRVVGAAPQGGYAVKPPNSRYALPLPIERLHVRWSQPVVDPLEVLLAGGNESPHFSETRLPFIRAVTTHRAACSSIPAILSSAVELYPHQIETVLQVMRDPIQRYLLADEVGLGKTIEAGLLLRQYLLDNPTGSVVVIAPDVLRRQWQDELRAKFFVDDFPRSRLRIVAHESPQRWFSDTPEDFVIIDEAHRLVGQRRSLQEVENLRRLCHGTPRLLLLSATPALNNERAFLELLNLLDPKIYDVADLAGFTARVRARHEIAKAFYALDPEFPETAPFYLGTILHAFPGDEELAALVGSVGDSAYSGSADFIDNIGRLRRYVNETYRLNRRVVRHRRERVLTGVPCGPNSPEFEVTGRSEPQLLVPNDPVGDQAELFLEEWRQDVVDHLNVSGAQFTDDYENLYGLFLASARSPQHLSQLMHVRLSAIDREAMVSQLSDAEWAMLTEAPPLPADQRLLTQLASLSHGDHISALIHAVRPACKKHQQIVMFVDSTLVGHQLAAALRAKFRGLQVAEHFTDQSPTEREESVAQWRRGSSRVLICDSSAEEGRNFQDADAMVHVNLPSSVNRLEQRIGRVDRHGSEGAAEQYVVAPDSIESLTGAWLELLRDGFGVWRTSLASLQYTIEALHPQIRHSVFTRGGEGLVDLVEVVCAELTRSATDITAEDQLEASFLSGGGIHSLVALDQIETDWPQFDAALNDLAYKADGSLQLHPLPGGDRFTRRFEPGERPLLTSHQVQTALPGTWDTPGSCNRTAALRRPGHRVLRYGSPLIDSLATWVEQDDRGQASALWRLAPGLPDEQVYLAFDYLVEGDVGGIAPNLDPDESRALRRRLDGWLAPFMHRVWLDAWKQEPPLPGLLPLLERRYDPRPHIGDVNLNPDRIAALHHLFGGERAFGQAVRLTHAAAPGNLRSQRRVDALIEDACARARIDLHDELAVLTAREVAGLADSTAGLTEERVEALLNACRNPRIRLRSVTCMVISGQRFNDASGAMRA</sequence>
<dbReference type="SUPFAM" id="SSF52540">
    <property type="entry name" value="P-loop containing nucleoside triphosphate hydrolases"/>
    <property type="match status" value="1"/>
</dbReference>
<dbReference type="GO" id="GO:0016787">
    <property type="term" value="F:hydrolase activity"/>
    <property type="evidence" value="ECO:0007669"/>
    <property type="project" value="UniProtKB-KW"/>
</dbReference>
<name>A6WGB4_KINRD</name>
<dbReference type="InterPro" id="IPR038718">
    <property type="entry name" value="SNF2-like_sf"/>
</dbReference>
<keyword evidence="4" id="KW-0347">Helicase</keyword>
<dbReference type="PROSITE" id="PS51192">
    <property type="entry name" value="HELICASE_ATP_BIND_1"/>
    <property type="match status" value="1"/>
</dbReference>
<dbReference type="GO" id="GO:0004386">
    <property type="term" value="F:helicase activity"/>
    <property type="evidence" value="ECO:0007669"/>
    <property type="project" value="UniProtKB-KW"/>
</dbReference>
<keyword evidence="5" id="KW-1185">Reference proteome</keyword>
<dbReference type="CDD" id="cd18011">
    <property type="entry name" value="DEXDc_RapA"/>
    <property type="match status" value="1"/>
</dbReference>
<dbReference type="AlphaFoldDB" id="A6WGB4"/>
<reference evidence="5" key="1">
    <citation type="journal article" date="2008" name="PLoS ONE">
        <title>Survival in nuclear waste, extreme resistance, and potential applications gleaned from the genome sequence of Kineococcus radiotolerans SRS30216.</title>
        <authorList>
            <person name="Bagwell C.E."/>
            <person name="Bhat S."/>
            <person name="Hawkins G.M."/>
            <person name="Smith B.W."/>
            <person name="Biswas T."/>
            <person name="Hoover T.R."/>
            <person name="Saunders E."/>
            <person name="Han C.S."/>
            <person name="Tsodikov O.V."/>
            <person name="Shimkets L.J."/>
        </authorList>
    </citation>
    <scope>NUCLEOTIDE SEQUENCE [LARGE SCALE GENOMIC DNA]</scope>
    <source>
        <strain evidence="5">ATCC BAA-149 / DSM 14245 / SRS30216</strain>
    </source>
</reference>
<evidence type="ECO:0000256" key="1">
    <source>
        <dbReference type="ARBA" id="ARBA00022801"/>
    </source>
</evidence>
<dbReference type="STRING" id="266940.Krad_4392"/>
<evidence type="ECO:0000313" key="5">
    <source>
        <dbReference type="Proteomes" id="UP000001116"/>
    </source>
</evidence>
<evidence type="ECO:0000259" key="3">
    <source>
        <dbReference type="PROSITE" id="PS51194"/>
    </source>
</evidence>
<dbReference type="Gene3D" id="3.40.50.300">
    <property type="entry name" value="P-loop containing nucleotide triphosphate hydrolases"/>
    <property type="match status" value="1"/>
</dbReference>
<keyword evidence="4" id="KW-0067">ATP-binding</keyword>
<dbReference type="PANTHER" id="PTHR45766:SF6">
    <property type="entry name" value="SWI_SNF-RELATED MATRIX-ASSOCIATED ACTIN-DEPENDENT REGULATOR OF CHROMATIN SUBFAMILY A-LIKE PROTEIN 1"/>
    <property type="match status" value="1"/>
</dbReference>
<evidence type="ECO:0000313" key="4">
    <source>
        <dbReference type="EMBL" id="ABS05853.1"/>
    </source>
</evidence>
<dbReference type="NCBIfam" id="NF041062">
    <property type="entry name" value="DpdE"/>
    <property type="match status" value="1"/>
</dbReference>
<dbReference type="InterPro" id="IPR000330">
    <property type="entry name" value="SNF2_N"/>
</dbReference>
<accession>A6WGB4</accession>
<dbReference type="PANTHER" id="PTHR45766">
    <property type="entry name" value="DNA ANNEALING HELICASE AND ENDONUCLEASE ZRANB3 FAMILY MEMBER"/>
    <property type="match status" value="1"/>
</dbReference>
<gene>
    <name evidence="4" type="ordered locus">Krad_4392</name>
</gene>
<keyword evidence="4" id="KW-0547">Nucleotide-binding</keyword>
<dbReference type="GO" id="GO:0005524">
    <property type="term" value="F:ATP binding"/>
    <property type="evidence" value="ECO:0007669"/>
    <property type="project" value="UniProtKB-KW"/>
</dbReference>
<dbReference type="SMART" id="SM00487">
    <property type="entry name" value="DEXDc"/>
    <property type="match status" value="1"/>
</dbReference>
<dbReference type="InterPro" id="IPR014001">
    <property type="entry name" value="Helicase_ATP-bd"/>
</dbReference>
<feature type="domain" description="Helicase C-terminal" evidence="3">
    <location>
        <begin position="544"/>
        <end position="697"/>
    </location>
</feature>
<dbReference type="PROSITE" id="PS51194">
    <property type="entry name" value="HELICASE_CTER"/>
    <property type="match status" value="1"/>
</dbReference>
<keyword evidence="1" id="KW-0378">Hydrolase</keyword>
<dbReference type="Pfam" id="PF00271">
    <property type="entry name" value="Helicase_C"/>
    <property type="match status" value="1"/>
</dbReference>
<proteinExistence type="predicted"/>
<feature type="domain" description="Helicase ATP-binding" evidence="2">
    <location>
        <begin position="171"/>
        <end position="316"/>
    </location>
</feature>
<dbReference type="HOGENOM" id="CLU_009591_0_0_11"/>
<dbReference type="InterPro" id="IPR027417">
    <property type="entry name" value="P-loop_NTPase"/>
</dbReference>
<dbReference type="EMBL" id="CP000750">
    <property type="protein sequence ID" value="ABS05853.1"/>
    <property type="molecule type" value="Genomic_DNA"/>
</dbReference>
<dbReference type="Pfam" id="PF00176">
    <property type="entry name" value="SNF2-rel_dom"/>
    <property type="match status" value="1"/>
</dbReference>
<protein>
    <submittedName>
        <fullName evidence="4">Helicase domain protein</fullName>
    </submittedName>
</protein>
<dbReference type="InterPro" id="IPR001650">
    <property type="entry name" value="Helicase_C-like"/>
</dbReference>
<dbReference type="Gene3D" id="3.40.50.10810">
    <property type="entry name" value="Tandem AAA-ATPase domain"/>
    <property type="match status" value="1"/>
</dbReference>
<dbReference type="SMART" id="SM00490">
    <property type="entry name" value="HELICc"/>
    <property type="match status" value="1"/>
</dbReference>
<evidence type="ECO:0000259" key="2">
    <source>
        <dbReference type="PROSITE" id="PS51192"/>
    </source>
</evidence>
<dbReference type="Proteomes" id="UP000001116">
    <property type="component" value="Chromosome"/>
</dbReference>
<organism evidence="4 5">
    <name type="scientific">Kineococcus radiotolerans (strain ATCC BAA-149 / DSM 14245 / SRS30216)</name>
    <dbReference type="NCBI Taxonomy" id="266940"/>
    <lineage>
        <taxon>Bacteria</taxon>
        <taxon>Bacillati</taxon>
        <taxon>Actinomycetota</taxon>
        <taxon>Actinomycetes</taxon>
        <taxon>Kineosporiales</taxon>
        <taxon>Kineosporiaceae</taxon>
        <taxon>Kineococcus</taxon>
    </lineage>
</organism>